<dbReference type="EMBL" id="LRPO01000019">
    <property type="protein sequence ID" value="KWZ82204.1"/>
    <property type="molecule type" value="Genomic_DNA"/>
</dbReference>
<dbReference type="Proteomes" id="UP000070092">
    <property type="component" value="Unassembled WGS sequence"/>
</dbReference>
<reference evidence="1 2" key="1">
    <citation type="submission" date="2016-01" db="EMBL/GenBank/DDBJ databases">
        <authorList>
            <person name="Oliw E.H."/>
        </authorList>
    </citation>
    <scope>NUCLEOTIDE SEQUENCE [LARGE SCALE GENOMIC DNA]</scope>
    <source>
        <strain evidence="1 2">MJR8628B</strain>
    </source>
</reference>
<accession>A0A0M4LJQ9</accession>
<sequence>MNDDACACMAAYYHEYWFAGVAPWGAGRRRSSAANPWGNEAYGE</sequence>
<evidence type="ECO:0000313" key="1">
    <source>
        <dbReference type="EMBL" id="KWZ82204.1"/>
    </source>
</evidence>
<comment type="caution">
    <text evidence="1">The sequence shown here is derived from an EMBL/GenBank/DDBJ whole genome shotgun (WGS) entry which is preliminary data.</text>
</comment>
<name>A0A0M4LJQ9_BIFBI</name>
<gene>
    <name evidence="1" type="ORF">HMPREF3196_00507</name>
</gene>
<dbReference type="AlphaFoldDB" id="A0A0M4LJQ9"/>
<protein>
    <submittedName>
        <fullName evidence="1">Uncharacterized protein</fullName>
    </submittedName>
</protein>
<evidence type="ECO:0000313" key="2">
    <source>
        <dbReference type="Proteomes" id="UP000070092"/>
    </source>
</evidence>
<organism evidence="1 2">
    <name type="scientific">Bifidobacterium bifidum</name>
    <dbReference type="NCBI Taxonomy" id="1681"/>
    <lineage>
        <taxon>Bacteria</taxon>
        <taxon>Bacillati</taxon>
        <taxon>Actinomycetota</taxon>
        <taxon>Actinomycetes</taxon>
        <taxon>Bifidobacteriales</taxon>
        <taxon>Bifidobacteriaceae</taxon>
        <taxon>Bifidobacterium</taxon>
    </lineage>
</organism>
<dbReference type="PATRIC" id="fig|1681.42.peg.573"/>
<proteinExistence type="predicted"/>